<dbReference type="Proteomes" id="UP001155280">
    <property type="component" value="Unassembled WGS sequence"/>
</dbReference>
<dbReference type="Gene3D" id="3.40.50.620">
    <property type="entry name" value="HUPs"/>
    <property type="match status" value="2"/>
</dbReference>
<sequence>MKNILIATDFSKEAYCALYYTAELFREGDTRFLIANFYGEAIHKSIYSLVNEDEFVRATKISHSAHDSCNKVMHQVIRDTGLPKERFEVLYSEEKLERGIDELIQEHKVDLLVMGTRKHEGSLSRLQETNTTKIINKALPCPILIIPREMDYKTPKEIAFASDLKRPIPGSNARLFIALAEHFKSTVHVVYDGEEGSLSKKQWENFNNLKKLFAQDTVKLAYTFTHIEVSRTIAEYVKSNKIDLLAMIYYKHSIAGNIFREPVVENIDRHLSFPFLILPEA</sequence>
<dbReference type="SUPFAM" id="SSF52402">
    <property type="entry name" value="Adenine nucleotide alpha hydrolases-like"/>
    <property type="match status" value="2"/>
</dbReference>
<feature type="domain" description="UspA" evidence="1">
    <location>
        <begin position="1"/>
        <end position="147"/>
    </location>
</feature>
<keyword evidence="3" id="KW-1185">Reference proteome</keyword>
<dbReference type="InterPro" id="IPR006016">
    <property type="entry name" value="UspA"/>
</dbReference>
<organism evidence="2 3">
    <name type="scientific">Christiangramia oceanisediminis</name>
    <dbReference type="NCBI Taxonomy" id="2920386"/>
    <lineage>
        <taxon>Bacteria</taxon>
        <taxon>Pseudomonadati</taxon>
        <taxon>Bacteroidota</taxon>
        <taxon>Flavobacteriia</taxon>
        <taxon>Flavobacteriales</taxon>
        <taxon>Flavobacteriaceae</taxon>
        <taxon>Christiangramia</taxon>
    </lineage>
</organism>
<dbReference type="InterPro" id="IPR014729">
    <property type="entry name" value="Rossmann-like_a/b/a_fold"/>
</dbReference>
<dbReference type="CDD" id="cd00293">
    <property type="entry name" value="USP-like"/>
    <property type="match status" value="1"/>
</dbReference>
<evidence type="ECO:0000313" key="2">
    <source>
        <dbReference type="EMBL" id="MCP9198574.1"/>
    </source>
</evidence>
<reference evidence="2" key="1">
    <citation type="submission" date="2022-07" db="EMBL/GenBank/DDBJ databases">
        <title>Gramela sediminis sp. nov., isolated from deep-sea sediment of the Indian Ocean.</title>
        <authorList>
            <person name="Shi H."/>
        </authorList>
    </citation>
    <scope>NUCLEOTIDE SEQUENCE</scope>
    <source>
        <strain evidence="2">GC03-9</strain>
    </source>
</reference>
<comment type="caution">
    <text evidence="2">The sequence shown here is derived from an EMBL/GenBank/DDBJ whole genome shotgun (WGS) entry which is preliminary data.</text>
</comment>
<proteinExistence type="predicted"/>
<dbReference type="RefSeq" id="WP_241550581.1">
    <property type="nucleotide sequence ID" value="NZ_JANCNS010000001.1"/>
</dbReference>
<dbReference type="EMBL" id="JANCNS010000001">
    <property type="protein sequence ID" value="MCP9198574.1"/>
    <property type="molecule type" value="Genomic_DNA"/>
</dbReference>
<dbReference type="AlphaFoldDB" id="A0A9X2HZM7"/>
<dbReference type="Pfam" id="PF00582">
    <property type="entry name" value="Usp"/>
    <property type="match status" value="1"/>
</dbReference>
<gene>
    <name evidence="2" type="ORF">MKO06_01550</name>
</gene>
<evidence type="ECO:0000259" key="1">
    <source>
        <dbReference type="Pfam" id="PF00582"/>
    </source>
</evidence>
<name>A0A9X2HZM7_9FLAO</name>
<accession>A0A9X2HZM7</accession>
<evidence type="ECO:0000313" key="3">
    <source>
        <dbReference type="Proteomes" id="UP001155280"/>
    </source>
</evidence>
<protein>
    <submittedName>
        <fullName evidence="2">Universal stress protein</fullName>
    </submittedName>
</protein>